<keyword evidence="1" id="KW-0812">Transmembrane</keyword>
<dbReference type="Proteomes" id="UP001606300">
    <property type="component" value="Unassembled WGS sequence"/>
</dbReference>
<feature type="transmembrane region" description="Helical" evidence="1">
    <location>
        <begin position="85"/>
        <end position="107"/>
    </location>
</feature>
<name>A0ABW7EWJ9_9BURK</name>
<keyword evidence="1" id="KW-0472">Membrane</keyword>
<organism evidence="2 3">
    <name type="scientific">Pelomonas dachongensis</name>
    <dbReference type="NCBI Taxonomy" id="3299029"/>
    <lineage>
        <taxon>Bacteria</taxon>
        <taxon>Pseudomonadati</taxon>
        <taxon>Pseudomonadota</taxon>
        <taxon>Betaproteobacteria</taxon>
        <taxon>Burkholderiales</taxon>
        <taxon>Sphaerotilaceae</taxon>
        <taxon>Roseateles</taxon>
    </lineage>
</organism>
<keyword evidence="1" id="KW-1133">Transmembrane helix</keyword>
<proteinExistence type="predicted"/>
<evidence type="ECO:0000313" key="2">
    <source>
        <dbReference type="EMBL" id="MFG6416506.1"/>
    </source>
</evidence>
<evidence type="ECO:0000256" key="1">
    <source>
        <dbReference type="SAM" id="Phobius"/>
    </source>
</evidence>
<feature type="transmembrane region" description="Helical" evidence="1">
    <location>
        <begin position="52"/>
        <end position="73"/>
    </location>
</feature>
<accession>A0ABW7EWJ9</accession>
<keyword evidence="3" id="KW-1185">Reference proteome</keyword>
<reference evidence="2 3" key="1">
    <citation type="submission" date="2024-09" db="EMBL/GenBank/DDBJ databases">
        <title>Novel species of the genus Pelomonas and Roseateles isolated from streams.</title>
        <authorList>
            <person name="Lu H."/>
        </authorList>
    </citation>
    <scope>NUCLEOTIDE SEQUENCE [LARGE SCALE GENOMIC DNA]</scope>
    <source>
        <strain evidence="2 3">DC23W</strain>
    </source>
</reference>
<dbReference type="RefSeq" id="WP_394472567.1">
    <property type="nucleotide sequence ID" value="NZ_JBIGHY010000009.1"/>
</dbReference>
<evidence type="ECO:0000313" key="3">
    <source>
        <dbReference type="Proteomes" id="UP001606300"/>
    </source>
</evidence>
<sequence length="157" mass="16440">MDTTAVSALLDRQLSTRSRVGHGLLLLAAATMATITGSLWVTEPALPTRTAVAFAVLTGMGLCWVAYAAWVLTSRRVLLGRQRVVAARMGALFSAVALAGALAVGGLSGTPAAWPAALVFAAMLVLAVALAVRSQRDYERLCRRRAELARLRSPAPG</sequence>
<evidence type="ECO:0008006" key="4">
    <source>
        <dbReference type="Google" id="ProtNLM"/>
    </source>
</evidence>
<feature type="transmembrane region" description="Helical" evidence="1">
    <location>
        <begin position="113"/>
        <end position="132"/>
    </location>
</feature>
<comment type="caution">
    <text evidence="2">The sequence shown here is derived from an EMBL/GenBank/DDBJ whole genome shotgun (WGS) entry which is preliminary data.</text>
</comment>
<feature type="transmembrane region" description="Helical" evidence="1">
    <location>
        <begin position="20"/>
        <end position="40"/>
    </location>
</feature>
<gene>
    <name evidence="2" type="ORF">ACG02S_21660</name>
</gene>
<protein>
    <recommendedName>
        <fullName evidence="4">Transmembrane transport protein</fullName>
    </recommendedName>
</protein>
<dbReference type="EMBL" id="JBIGHY010000009">
    <property type="protein sequence ID" value="MFG6416506.1"/>
    <property type="molecule type" value="Genomic_DNA"/>
</dbReference>